<dbReference type="SUPFAM" id="SSF56112">
    <property type="entry name" value="Protein kinase-like (PK-like)"/>
    <property type="match status" value="1"/>
</dbReference>
<dbReference type="InterPro" id="IPR052961">
    <property type="entry name" value="Oxido-Kinase-like_Enzymes"/>
</dbReference>
<evidence type="ECO:0000313" key="2">
    <source>
        <dbReference type="WBParaSite" id="PSU_v2.g7881.t1"/>
    </source>
</evidence>
<dbReference type="PANTHER" id="PTHR23020">
    <property type="entry name" value="UNCHARACTERIZED NUCLEAR HORMONE RECEPTOR-RELATED"/>
    <property type="match status" value="1"/>
</dbReference>
<dbReference type="InterPro" id="IPR011009">
    <property type="entry name" value="Kinase-like_dom_sf"/>
</dbReference>
<evidence type="ECO:0000313" key="1">
    <source>
        <dbReference type="Proteomes" id="UP000887577"/>
    </source>
</evidence>
<dbReference type="WBParaSite" id="PSU_v2.g7881.t1">
    <property type="protein sequence ID" value="PSU_v2.g7881.t1"/>
    <property type="gene ID" value="PSU_v2.g7881"/>
</dbReference>
<dbReference type="Pfam" id="PF07914">
    <property type="entry name" value="DUF1679"/>
    <property type="match status" value="1"/>
</dbReference>
<reference evidence="2" key="1">
    <citation type="submission" date="2022-11" db="UniProtKB">
        <authorList>
            <consortium name="WormBaseParasite"/>
        </authorList>
    </citation>
    <scope>IDENTIFICATION</scope>
</reference>
<dbReference type="AlphaFoldDB" id="A0A914Z6C5"/>
<accession>A0A914Z6C5</accession>
<dbReference type="Proteomes" id="UP000887577">
    <property type="component" value="Unplaced"/>
</dbReference>
<name>A0A914Z6C5_9BILA</name>
<organism evidence="1 2">
    <name type="scientific">Panagrolaimus superbus</name>
    <dbReference type="NCBI Taxonomy" id="310955"/>
    <lineage>
        <taxon>Eukaryota</taxon>
        <taxon>Metazoa</taxon>
        <taxon>Ecdysozoa</taxon>
        <taxon>Nematoda</taxon>
        <taxon>Chromadorea</taxon>
        <taxon>Rhabditida</taxon>
        <taxon>Tylenchina</taxon>
        <taxon>Panagrolaimomorpha</taxon>
        <taxon>Panagrolaimoidea</taxon>
        <taxon>Panagrolaimidae</taxon>
        <taxon>Panagrolaimus</taxon>
    </lineage>
</organism>
<protein>
    <submittedName>
        <fullName evidence="2">CHK kinase-like domain-containing protein</fullName>
    </submittedName>
</protein>
<keyword evidence="1" id="KW-1185">Reference proteome</keyword>
<dbReference type="InterPro" id="IPR012877">
    <property type="entry name" value="Dhs-27"/>
</dbReference>
<proteinExistence type="predicted"/>
<sequence>MDPNTKIAGTSLLLKPMLELLEQKHPYYRRLTNLGKSVTSFDVTNVSTGFGHGSIVYKINLHFTCHSGLPPETLPVALKVPGAEIYLQQESKFRTILPDNLEERISQEISNVHKTECLFYREISPTLNIKMPKIYATKEWIVGKEQGYILMDDLSEEGIVLSKYDSVSPGQIKAVVKEIAHIHAEYIKAGKSDKWKNVYGKNQEVWAGMTDEFLQLIPAFIDLVSNKDKSNLKKIVLLKLM</sequence>
<dbReference type="PANTHER" id="PTHR23020:SF41">
    <property type="entry name" value="AMINOGLYCOSIDE PHOSPHOTRANSFERASE DOMAIN-CONTAINING PROTEIN"/>
    <property type="match status" value="1"/>
</dbReference>